<dbReference type="EMBL" id="JAYGGQ010000009">
    <property type="protein sequence ID" value="MEA5455625.1"/>
    <property type="molecule type" value="Genomic_DNA"/>
</dbReference>
<dbReference type="NCBIfam" id="TIGR00879">
    <property type="entry name" value="SP"/>
    <property type="match status" value="1"/>
</dbReference>
<feature type="transmembrane region" description="Helical" evidence="8">
    <location>
        <begin position="392"/>
        <end position="413"/>
    </location>
</feature>
<reference evidence="10 11" key="1">
    <citation type="submission" date="2023-12" db="EMBL/GenBank/DDBJ databases">
        <title>Sinomonas terricola sp. nov, isolated from litchi orchard soil in Guangdong, PR China.</title>
        <authorList>
            <person name="Jiaxin W."/>
            <person name="Yang Z."/>
            <person name="Honghui Z."/>
        </authorList>
    </citation>
    <scope>NUCLEOTIDE SEQUENCE [LARGE SCALE GENOMIC DNA]</scope>
    <source>
        <strain evidence="10 11">JGH33</strain>
    </source>
</reference>
<feature type="transmembrane region" description="Helical" evidence="8">
    <location>
        <begin position="350"/>
        <end position="371"/>
    </location>
</feature>
<evidence type="ECO:0000256" key="6">
    <source>
        <dbReference type="ARBA" id="ARBA00023136"/>
    </source>
</evidence>
<evidence type="ECO:0000256" key="4">
    <source>
        <dbReference type="ARBA" id="ARBA00022692"/>
    </source>
</evidence>
<proteinExistence type="inferred from homology"/>
<evidence type="ECO:0000256" key="1">
    <source>
        <dbReference type="ARBA" id="ARBA00004651"/>
    </source>
</evidence>
<dbReference type="InterPro" id="IPR005828">
    <property type="entry name" value="MFS_sugar_transport-like"/>
</dbReference>
<keyword evidence="3 7" id="KW-0813">Transport</keyword>
<dbReference type="PROSITE" id="PS00217">
    <property type="entry name" value="SUGAR_TRANSPORT_2"/>
    <property type="match status" value="1"/>
</dbReference>
<dbReference type="Pfam" id="PF00083">
    <property type="entry name" value="Sugar_tr"/>
    <property type="match status" value="1"/>
</dbReference>
<feature type="transmembrane region" description="Helical" evidence="8">
    <location>
        <begin position="285"/>
        <end position="311"/>
    </location>
</feature>
<feature type="transmembrane region" description="Helical" evidence="8">
    <location>
        <begin position="90"/>
        <end position="109"/>
    </location>
</feature>
<evidence type="ECO:0000259" key="9">
    <source>
        <dbReference type="PROSITE" id="PS50850"/>
    </source>
</evidence>
<feature type="transmembrane region" description="Helical" evidence="8">
    <location>
        <begin position="179"/>
        <end position="197"/>
    </location>
</feature>
<dbReference type="SUPFAM" id="SSF103473">
    <property type="entry name" value="MFS general substrate transporter"/>
    <property type="match status" value="1"/>
</dbReference>
<dbReference type="Proteomes" id="UP001304769">
    <property type="component" value="Unassembled WGS sequence"/>
</dbReference>
<dbReference type="PANTHER" id="PTHR48020:SF12">
    <property type="entry name" value="PROTON MYO-INOSITOL COTRANSPORTER"/>
    <property type="match status" value="1"/>
</dbReference>
<keyword evidence="5 8" id="KW-1133">Transmembrane helix</keyword>
<dbReference type="InterPro" id="IPR003663">
    <property type="entry name" value="Sugar/inositol_transpt"/>
</dbReference>
<dbReference type="InterPro" id="IPR020846">
    <property type="entry name" value="MFS_dom"/>
</dbReference>
<protein>
    <submittedName>
        <fullName evidence="10">Sugar porter family MFS transporter</fullName>
    </submittedName>
</protein>
<dbReference type="InterPro" id="IPR005829">
    <property type="entry name" value="Sugar_transporter_CS"/>
</dbReference>
<dbReference type="InterPro" id="IPR050814">
    <property type="entry name" value="Myo-inositol_Transporter"/>
</dbReference>
<dbReference type="PROSITE" id="PS50850">
    <property type="entry name" value="MFS"/>
    <property type="match status" value="1"/>
</dbReference>
<feature type="transmembrane region" description="Helical" evidence="8">
    <location>
        <begin position="148"/>
        <end position="167"/>
    </location>
</feature>
<feature type="transmembrane region" description="Helical" evidence="8">
    <location>
        <begin position="255"/>
        <end position="279"/>
    </location>
</feature>
<feature type="transmembrane region" description="Helical" evidence="8">
    <location>
        <begin position="23"/>
        <end position="49"/>
    </location>
</feature>
<keyword evidence="6 8" id="KW-0472">Membrane</keyword>
<name>A0ABU5T7H5_9MICC</name>
<dbReference type="InterPro" id="IPR036259">
    <property type="entry name" value="MFS_trans_sf"/>
</dbReference>
<feature type="transmembrane region" description="Helical" evidence="8">
    <location>
        <begin position="115"/>
        <end position="136"/>
    </location>
</feature>
<feature type="domain" description="Major facilitator superfamily (MFS) profile" evidence="9">
    <location>
        <begin position="24"/>
        <end position="443"/>
    </location>
</feature>
<keyword evidence="11" id="KW-1185">Reference proteome</keyword>
<evidence type="ECO:0000256" key="3">
    <source>
        <dbReference type="ARBA" id="ARBA00022448"/>
    </source>
</evidence>
<feature type="transmembrane region" description="Helical" evidence="8">
    <location>
        <begin position="61"/>
        <end position="83"/>
    </location>
</feature>
<dbReference type="Gene3D" id="1.20.1250.20">
    <property type="entry name" value="MFS general substrate transporter like domains"/>
    <property type="match status" value="1"/>
</dbReference>
<dbReference type="RefSeq" id="WP_323279485.1">
    <property type="nucleotide sequence ID" value="NZ_JAYGGQ010000009.1"/>
</dbReference>
<dbReference type="PROSITE" id="PS00216">
    <property type="entry name" value="SUGAR_TRANSPORT_1"/>
    <property type="match status" value="1"/>
</dbReference>
<feature type="transmembrane region" description="Helical" evidence="8">
    <location>
        <begin position="419"/>
        <end position="438"/>
    </location>
</feature>
<feature type="transmembrane region" description="Helical" evidence="8">
    <location>
        <begin position="323"/>
        <end position="344"/>
    </location>
</feature>
<evidence type="ECO:0000256" key="7">
    <source>
        <dbReference type="RuleBase" id="RU003346"/>
    </source>
</evidence>
<evidence type="ECO:0000256" key="8">
    <source>
        <dbReference type="SAM" id="Phobius"/>
    </source>
</evidence>
<evidence type="ECO:0000313" key="10">
    <source>
        <dbReference type="EMBL" id="MEA5455625.1"/>
    </source>
</evidence>
<organism evidence="10 11">
    <name type="scientific">Sinomonas terricola</name>
    <dbReference type="NCBI Taxonomy" id="3110330"/>
    <lineage>
        <taxon>Bacteria</taxon>
        <taxon>Bacillati</taxon>
        <taxon>Actinomycetota</taxon>
        <taxon>Actinomycetes</taxon>
        <taxon>Micrococcales</taxon>
        <taxon>Micrococcaceae</taxon>
        <taxon>Sinomonas</taxon>
    </lineage>
</organism>
<gene>
    <name evidence="10" type="ORF">SPF06_12905</name>
</gene>
<dbReference type="PRINTS" id="PR00171">
    <property type="entry name" value="SUGRTRNSPORT"/>
</dbReference>
<comment type="caution">
    <text evidence="10">The sequence shown here is derived from an EMBL/GenBank/DDBJ whole genome shotgun (WGS) entry which is preliminary data.</text>
</comment>
<comment type="subcellular location">
    <subcellularLocation>
        <location evidence="1">Cell membrane</location>
        <topology evidence="1">Multi-pass membrane protein</topology>
    </subcellularLocation>
</comment>
<evidence type="ECO:0000256" key="5">
    <source>
        <dbReference type="ARBA" id="ARBA00022989"/>
    </source>
</evidence>
<comment type="similarity">
    <text evidence="2 7">Belongs to the major facilitator superfamily. Sugar transporter (TC 2.A.1.1) family.</text>
</comment>
<dbReference type="PANTHER" id="PTHR48020">
    <property type="entry name" value="PROTON MYO-INOSITOL COTRANSPORTER"/>
    <property type="match status" value="1"/>
</dbReference>
<evidence type="ECO:0000313" key="11">
    <source>
        <dbReference type="Proteomes" id="UP001304769"/>
    </source>
</evidence>
<evidence type="ECO:0000256" key="2">
    <source>
        <dbReference type="ARBA" id="ARBA00010992"/>
    </source>
</evidence>
<keyword evidence="4 8" id="KW-0812">Transmembrane</keyword>
<sequence>MTQQTAALSSASDRRFRTVRPGVVFFFGSLGALIWGYDNGVLAGALLYIKPDFHLTPVDTGLIGSFLSIGSATGALLSGLLANALGRKKLIFISSLVFMVGILLAVIAPNAAVLMAARAVLGLGIGIVALSIPLFLAEIAPARIRGRIGALTQLMIACGILSAYLTNYAFSESHAWREMFAVMLVPAVVLAVGVWVLPESPRWLLSRGREDEARAQLARQVSAEEVETTMAEMRVTLAHRSTPWRQMLQPGVRKVILLAIALEMLTQLVGINTITYYAPLILQKIGFSASASILNTIGFGVISVIFTVIAARVIDKWGRRPMLYTGALVMAAAMATMAILSWTVGLTVGVSGFIAIAALSVFKATYSLSWGTATRIVVSELLPTRIRGSLQGVAQLFNYASTFTLSLVFPILLAEGSGLAFSFFAVMGVVAFFVAFFAQPETSRRTLEEIEMGLEAQAVAGAPTP</sequence>
<accession>A0ABU5T7H5</accession>